<gene>
    <name evidence="2" type="ORF">EH240_10180</name>
</gene>
<sequence length="105" mass="11904">MAVSFVQRTFSVDGAEVTCRFFLPEPEQGGHFQCRYEIAWPEGSRFRKAYAVDEVQALLLAMQMAHAELLSERENNGRQVLWLDQRSLGLPIANSIRDLDPGSSF</sequence>
<organism evidence="2 3">
    <name type="scientific">Mesorhizobium tamadayense</name>
    <dbReference type="NCBI Taxonomy" id="425306"/>
    <lineage>
        <taxon>Bacteria</taxon>
        <taxon>Pseudomonadati</taxon>
        <taxon>Pseudomonadota</taxon>
        <taxon>Alphaproteobacteria</taxon>
        <taxon>Hyphomicrobiales</taxon>
        <taxon>Phyllobacteriaceae</taxon>
        <taxon>Mesorhizobium</taxon>
    </lineage>
</organism>
<feature type="domain" description="DUF6968" evidence="1">
    <location>
        <begin position="7"/>
        <end position="92"/>
    </location>
</feature>
<keyword evidence="3" id="KW-1185">Reference proteome</keyword>
<evidence type="ECO:0000313" key="2">
    <source>
        <dbReference type="EMBL" id="RRI03524.1"/>
    </source>
</evidence>
<accession>A0A3P3FY95</accession>
<evidence type="ECO:0000259" key="1">
    <source>
        <dbReference type="Pfam" id="PF22302"/>
    </source>
</evidence>
<dbReference type="EMBL" id="RQXT01000009">
    <property type="protein sequence ID" value="RRI03524.1"/>
    <property type="molecule type" value="Genomic_DNA"/>
</dbReference>
<comment type="caution">
    <text evidence="2">The sequence shown here is derived from an EMBL/GenBank/DDBJ whole genome shotgun (WGS) entry which is preliminary data.</text>
</comment>
<proteinExistence type="predicted"/>
<dbReference type="AlphaFoldDB" id="A0A3P3FY95"/>
<protein>
    <recommendedName>
        <fullName evidence="1">DUF6968 domain-containing protein</fullName>
    </recommendedName>
</protein>
<dbReference type="Proteomes" id="UP000273786">
    <property type="component" value="Unassembled WGS sequence"/>
</dbReference>
<evidence type="ECO:0000313" key="3">
    <source>
        <dbReference type="Proteomes" id="UP000273786"/>
    </source>
</evidence>
<dbReference type="InterPro" id="IPR054241">
    <property type="entry name" value="DUF6968"/>
</dbReference>
<dbReference type="RefSeq" id="WP_124997722.1">
    <property type="nucleotide sequence ID" value="NZ_RQXT01000009.1"/>
</dbReference>
<dbReference type="Pfam" id="PF22302">
    <property type="entry name" value="DUF6968"/>
    <property type="match status" value="1"/>
</dbReference>
<reference evidence="2 3" key="1">
    <citation type="submission" date="2018-11" db="EMBL/GenBank/DDBJ databases">
        <title>the genome of Mesorhizobium tamadayense DSM 28320.</title>
        <authorList>
            <person name="Gao J."/>
        </authorList>
    </citation>
    <scope>NUCLEOTIDE SEQUENCE [LARGE SCALE GENOMIC DNA]</scope>
    <source>
        <strain evidence="2 3">DSM 28320</strain>
    </source>
</reference>
<name>A0A3P3FY95_9HYPH</name>
<dbReference type="OrthoDB" id="7276171at2"/>